<sequence length="54" mass="5984">MSAPDDDRRVDFFDDGPDILPDTTADERGAGWGESPADDDNTARLLEDRPPHWG</sequence>
<dbReference type="RefSeq" id="WP_378537549.1">
    <property type="nucleotide sequence ID" value="NZ_JBHSBH010000015.1"/>
</dbReference>
<feature type="compositionally biased region" description="Basic and acidic residues" evidence="1">
    <location>
        <begin position="41"/>
        <end position="54"/>
    </location>
</feature>
<feature type="compositionally biased region" description="Basic and acidic residues" evidence="1">
    <location>
        <begin position="1"/>
        <end position="12"/>
    </location>
</feature>
<protein>
    <submittedName>
        <fullName evidence="2">Uncharacterized protein</fullName>
    </submittedName>
</protein>
<reference evidence="3" key="1">
    <citation type="journal article" date="2019" name="Int. J. Syst. Evol. Microbiol.">
        <title>The Global Catalogue of Microorganisms (GCM) 10K type strain sequencing project: providing services to taxonomists for standard genome sequencing and annotation.</title>
        <authorList>
            <consortium name="The Broad Institute Genomics Platform"/>
            <consortium name="The Broad Institute Genome Sequencing Center for Infectious Disease"/>
            <person name="Wu L."/>
            <person name="Ma J."/>
        </authorList>
    </citation>
    <scope>NUCLEOTIDE SEQUENCE [LARGE SCALE GENOMIC DNA]</scope>
    <source>
        <strain evidence="3">TBRC 1826</strain>
    </source>
</reference>
<name>A0ABV8FSU2_9ACTN</name>
<accession>A0ABV8FSU2</accession>
<dbReference type="EMBL" id="JBHSBH010000015">
    <property type="protein sequence ID" value="MFC3999235.1"/>
    <property type="molecule type" value="Genomic_DNA"/>
</dbReference>
<evidence type="ECO:0000313" key="3">
    <source>
        <dbReference type="Proteomes" id="UP001595847"/>
    </source>
</evidence>
<feature type="region of interest" description="Disordered" evidence="1">
    <location>
        <begin position="1"/>
        <end position="54"/>
    </location>
</feature>
<proteinExistence type="predicted"/>
<evidence type="ECO:0000256" key="1">
    <source>
        <dbReference type="SAM" id="MobiDB-lite"/>
    </source>
</evidence>
<keyword evidence="3" id="KW-1185">Reference proteome</keyword>
<comment type="caution">
    <text evidence="2">The sequence shown here is derived from an EMBL/GenBank/DDBJ whole genome shotgun (WGS) entry which is preliminary data.</text>
</comment>
<gene>
    <name evidence="2" type="ORF">ACFOVU_25195</name>
</gene>
<organism evidence="2 3">
    <name type="scientific">Nocardiopsis sediminis</name>
    <dbReference type="NCBI Taxonomy" id="1778267"/>
    <lineage>
        <taxon>Bacteria</taxon>
        <taxon>Bacillati</taxon>
        <taxon>Actinomycetota</taxon>
        <taxon>Actinomycetes</taxon>
        <taxon>Streptosporangiales</taxon>
        <taxon>Nocardiopsidaceae</taxon>
        <taxon>Nocardiopsis</taxon>
    </lineage>
</organism>
<evidence type="ECO:0000313" key="2">
    <source>
        <dbReference type="EMBL" id="MFC3999235.1"/>
    </source>
</evidence>
<dbReference type="Proteomes" id="UP001595847">
    <property type="component" value="Unassembled WGS sequence"/>
</dbReference>